<dbReference type="InterPro" id="IPR029039">
    <property type="entry name" value="Flavoprotein-like_sf"/>
</dbReference>
<feature type="domain" description="NADPH-dependent FMN reductase-like" evidence="3">
    <location>
        <begin position="1"/>
        <end position="136"/>
    </location>
</feature>
<dbReference type="AlphaFoldDB" id="A0A975HN29"/>
<gene>
    <name evidence="4" type="ORF">J5O05_19210</name>
</gene>
<dbReference type="InterPro" id="IPR005025">
    <property type="entry name" value="FMN_Rdtase-like_dom"/>
</dbReference>
<evidence type="ECO:0000256" key="1">
    <source>
        <dbReference type="ARBA" id="ARBA00022630"/>
    </source>
</evidence>
<geneLocation type="plasmid" evidence="4 5">
    <name>unnamed5</name>
</geneLocation>
<dbReference type="SUPFAM" id="SSF52218">
    <property type="entry name" value="Flavoproteins"/>
    <property type="match status" value="1"/>
</dbReference>
<dbReference type="Gene3D" id="3.40.50.360">
    <property type="match status" value="1"/>
</dbReference>
<dbReference type="Proteomes" id="UP000664904">
    <property type="component" value="Plasmid unnamed5"/>
</dbReference>
<organism evidence="4 5">
    <name type="scientific">Pseudoalteromonas xiamenensis</name>
    <dbReference type="NCBI Taxonomy" id="882626"/>
    <lineage>
        <taxon>Bacteria</taxon>
        <taxon>Pseudomonadati</taxon>
        <taxon>Pseudomonadota</taxon>
        <taxon>Gammaproteobacteria</taxon>
        <taxon>Alteromonadales</taxon>
        <taxon>Pseudoalteromonadaceae</taxon>
        <taxon>Pseudoalteromonas</taxon>
    </lineage>
</organism>
<dbReference type="PANTHER" id="PTHR43278:SF4">
    <property type="entry name" value="NAD(P)H-DEPENDENT FMN-CONTAINING OXIDOREDUCTASE YWQN-RELATED"/>
    <property type="match status" value="1"/>
</dbReference>
<sequence length="149" mass="17050">MKTVVLFSSARENGNTGKAANQIAKRLNAELIYLDQFAIGRYSYTHSHRDDDFRQLLTKLIAFDHIVIASPIYWYSMTATLKCFFERVTEFMDDETLRPILRTWRGKAFSILSTSSGSDAPDCFVDSIRLTMEYLGLHLQSVEHVNCGQ</sequence>
<dbReference type="RefSeq" id="WP_208845214.1">
    <property type="nucleotide sequence ID" value="NZ_CP072135.1"/>
</dbReference>
<dbReference type="GO" id="GO:0016491">
    <property type="term" value="F:oxidoreductase activity"/>
    <property type="evidence" value="ECO:0007669"/>
    <property type="project" value="InterPro"/>
</dbReference>
<keyword evidence="4" id="KW-0614">Plasmid</keyword>
<evidence type="ECO:0000259" key="3">
    <source>
        <dbReference type="Pfam" id="PF03358"/>
    </source>
</evidence>
<dbReference type="Pfam" id="PF03358">
    <property type="entry name" value="FMN_red"/>
    <property type="match status" value="1"/>
</dbReference>
<dbReference type="InterPro" id="IPR051796">
    <property type="entry name" value="ISF_SsuE-like"/>
</dbReference>
<name>A0A975HN29_9GAMM</name>
<protein>
    <submittedName>
        <fullName evidence="4">NAD(P)H-dependent oxidoreductase</fullName>
    </submittedName>
</protein>
<evidence type="ECO:0000256" key="2">
    <source>
        <dbReference type="ARBA" id="ARBA00022643"/>
    </source>
</evidence>
<evidence type="ECO:0000313" key="5">
    <source>
        <dbReference type="Proteomes" id="UP000664904"/>
    </source>
</evidence>
<keyword evidence="1" id="KW-0285">Flavoprotein</keyword>
<proteinExistence type="predicted"/>
<evidence type="ECO:0000313" key="4">
    <source>
        <dbReference type="EMBL" id="QTH73602.1"/>
    </source>
</evidence>
<dbReference type="PANTHER" id="PTHR43278">
    <property type="entry name" value="NAD(P)H-DEPENDENT FMN-CONTAINING OXIDOREDUCTASE YWQN-RELATED"/>
    <property type="match status" value="1"/>
</dbReference>
<reference evidence="4" key="1">
    <citation type="submission" date="2021-03" db="EMBL/GenBank/DDBJ databases">
        <title>Complete Genome of Pseudoalteromonas xiamenensis STKMTI.2, a new potential marine bacterium producing anti-Vibrio compounds.</title>
        <authorList>
            <person name="Handayani D.P."/>
            <person name="Isnansetyo A."/>
            <person name="Istiqomah I."/>
            <person name="Jumina J."/>
        </authorList>
    </citation>
    <scope>NUCLEOTIDE SEQUENCE</scope>
    <source>
        <strain evidence="4">STKMTI.2</strain>
        <plasmid evidence="4">unnamed5</plasmid>
    </source>
</reference>
<dbReference type="KEGG" id="pxi:J5O05_19210"/>
<dbReference type="EMBL" id="CP072135">
    <property type="protein sequence ID" value="QTH73602.1"/>
    <property type="molecule type" value="Genomic_DNA"/>
</dbReference>
<accession>A0A975HN29</accession>
<keyword evidence="5" id="KW-1185">Reference proteome</keyword>
<keyword evidence="2" id="KW-0288">FMN</keyword>